<dbReference type="EMBL" id="CP121756">
    <property type="protein sequence ID" value="WGE07641.1"/>
    <property type="molecule type" value="Genomic_DNA"/>
</dbReference>
<dbReference type="Proteomes" id="UP001217185">
    <property type="component" value="Chromosome"/>
</dbReference>
<accession>A0AC61YXA7</accession>
<proteinExistence type="predicted"/>
<sequence>MKRIRFQTSGLKPNDWRKKNRVALTEDQQNIVDALENMLEDARNGKINKMVAVCEAKDQFILAYRGATYQDVLKMTHTLTDSIFENWYGEEE</sequence>
<evidence type="ECO:0000313" key="2">
    <source>
        <dbReference type="Proteomes" id="UP001217185"/>
    </source>
</evidence>
<organism evidence="1 2">
    <name type="scientific">Bacillus subtilis</name>
    <dbReference type="NCBI Taxonomy" id="1423"/>
    <lineage>
        <taxon>Bacteria</taxon>
        <taxon>Bacillati</taxon>
        <taxon>Bacillota</taxon>
        <taxon>Bacilli</taxon>
        <taxon>Bacillales</taxon>
        <taxon>Bacillaceae</taxon>
        <taxon>Bacillus</taxon>
    </lineage>
</organism>
<reference evidence="1" key="1">
    <citation type="submission" date="2025-02" db="EMBL/GenBank/DDBJ databases">
        <title>Complete genome sequences of 52 Bacillus and Priestia strains isolated from West-African fermentations and 26 reference strains from the DSMZ collection.</title>
        <authorList>
            <person name="Wiedenbein E.S."/>
            <person name="Canoy T.S."/>
            <person name="Hui Y."/>
            <person name="Parkouda C."/>
            <person name="Dawende C."/>
            <person name="Ametefe E."/>
            <person name="Jespersen L."/>
            <person name="Nielsen D.S."/>
        </authorList>
    </citation>
    <scope>NUCLEOTIDE SEQUENCE</scope>
    <source>
        <strain evidence="1">PRO122</strain>
    </source>
</reference>
<protein>
    <submittedName>
        <fullName evidence="1">Uncharacterized protein</fullName>
    </submittedName>
</protein>
<name>A0AC61YXA7_BACIU</name>
<gene>
    <name evidence="1" type="ORF">P5658_25365</name>
</gene>
<evidence type="ECO:0000313" key="1">
    <source>
        <dbReference type="EMBL" id="WGE07641.1"/>
    </source>
</evidence>